<keyword evidence="3" id="KW-1185">Reference proteome</keyword>
<dbReference type="EMBL" id="JAHXDN010000010">
    <property type="protein sequence ID" value="MBW4710746.1"/>
    <property type="molecule type" value="Genomic_DNA"/>
</dbReference>
<evidence type="ECO:0000313" key="3">
    <source>
        <dbReference type="Proteomes" id="UP001138661"/>
    </source>
</evidence>
<feature type="signal peptide" evidence="1">
    <location>
        <begin position="1"/>
        <end position="17"/>
    </location>
</feature>
<dbReference type="AlphaFoldDB" id="A0A9X1K0N3"/>
<accession>A0A9X1K0N3</accession>
<dbReference type="Proteomes" id="UP001138661">
    <property type="component" value="Unassembled WGS sequence"/>
</dbReference>
<reference evidence="2" key="1">
    <citation type="submission" date="2021-07" db="EMBL/GenBank/DDBJ databases">
        <title>Roseobacter insulae sp. nov., isolated from a tidal flat.</title>
        <authorList>
            <person name="Park S."/>
            <person name="Yoon J.-H."/>
        </authorList>
    </citation>
    <scope>NUCLEOTIDE SEQUENCE</scope>
    <source>
        <strain evidence="2">YSTF-M11</strain>
    </source>
</reference>
<feature type="chain" id="PRO_5040900546" description="Lipoprotein" evidence="1">
    <location>
        <begin position="18"/>
        <end position="99"/>
    </location>
</feature>
<organism evidence="2 3">
    <name type="scientific">Roseobacter insulae</name>
    <dbReference type="NCBI Taxonomy" id="2859783"/>
    <lineage>
        <taxon>Bacteria</taxon>
        <taxon>Pseudomonadati</taxon>
        <taxon>Pseudomonadota</taxon>
        <taxon>Alphaproteobacteria</taxon>
        <taxon>Rhodobacterales</taxon>
        <taxon>Roseobacteraceae</taxon>
        <taxon>Roseobacter</taxon>
    </lineage>
</organism>
<gene>
    <name evidence="2" type="ORF">KX928_23395</name>
</gene>
<protein>
    <recommendedName>
        <fullName evidence="4">Lipoprotein</fullName>
    </recommendedName>
</protein>
<evidence type="ECO:0008006" key="4">
    <source>
        <dbReference type="Google" id="ProtNLM"/>
    </source>
</evidence>
<evidence type="ECO:0000256" key="1">
    <source>
        <dbReference type="SAM" id="SignalP"/>
    </source>
</evidence>
<evidence type="ECO:0000313" key="2">
    <source>
        <dbReference type="EMBL" id="MBW4710746.1"/>
    </source>
</evidence>
<proteinExistence type="predicted"/>
<sequence length="99" mass="10372">MIRVAAILCILCSPAMAANCGPRDAVVKSLKTKYGERFVAGGLQKTRSAQSILEVWASDETGTFTVILSSPNGLSCVVAAGTDFFEGPPLLSQPKGNQI</sequence>
<dbReference type="RefSeq" id="WP_219507869.1">
    <property type="nucleotide sequence ID" value="NZ_JAHXDN010000010.1"/>
</dbReference>
<keyword evidence="1" id="KW-0732">Signal</keyword>
<comment type="caution">
    <text evidence="2">The sequence shown here is derived from an EMBL/GenBank/DDBJ whole genome shotgun (WGS) entry which is preliminary data.</text>
</comment>
<name>A0A9X1K0N3_9RHOB</name>